<evidence type="ECO:0000313" key="2">
    <source>
        <dbReference type="EMBL" id="KAG0504090.1"/>
    </source>
</evidence>
<name>A0A835SBR4_VANPL</name>
<reference evidence="2 3" key="1">
    <citation type="journal article" date="2020" name="Nat. Food">
        <title>A phased Vanilla planifolia genome enables genetic improvement of flavour and production.</title>
        <authorList>
            <person name="Hasing T."/>
            <person name="Tang H."/>
            <person name="Brym M."/>
            <person name="Khazi F."/>
            <person name="Huang T."/>
            <person name="Chambers A.H."/>
        </authorList>
    </citation>
    <scope>NUCLEOTIDE SEQUENCE [LARGE SCALE GENOMIC DNA]</scope>
    <source>
        <tissue evidence="2">Leaf</tissue>
    </source>
</reference>
<feature type="non-terminal residue" evidence="2">
    <location>
        <position position="1"/>
    </location>
</feature>
<dbReference type="AlphaFoldDB" id="A0A835SBR4"/>
<evidence type="ECO:0000256" key="1">
    <source>
        <dbReference type="SAM" id="MobiDB-lite"/>
    </source>
</evidence>
<accession>A0A835SBR4</accession>
<comment type="caution">
    <text evidence="2">The sequence shown here is derived from an EMBL/GenBank/DDBJ whole genome shotgun (WGS) entry which is preliminary data.</text>
</comment>
<sequence>VELDGAAVFRILSLDPACQPAVSASSVAVRQRPIGNSARSSARPCDRQSARS</sequence>
<gene>
    <name evidence="2" type="ORF">HPP92_004162</name>
</gene>
<evidence type="ECO:0000313" key="3">
    <source>
        <dbReference type="Proteomes" id="UP000639772"/>
    </source>
</evidence>
<feature type="non-terminal residue" evidence="2">
    <location>
        <position position="52"/>
    </location>
</feature>
<dbReference type="EMBL" id="JADCNM010000001">
    <property type="protein sequence ID" value="KAG0504090.1"/>
    <property type="molecule type" value="Genomic_DNA"/>
</dbReference>
<feature type="region of interest" description="Disordered" evidence="1">
    <location>
        <begin position="29"/>
        <end position="52"/>
    </location>
</feature>
<protein>
    <submittedName>
        <fullName evidence="2">Uncharacterized protein</fullName>
    </submittedName>
</protein>
<dbReference type="Proteomes" id="UP000639772">
    <property type="component" value="Chromosome 1"/>
</dbReference>
<organism evidence="2 3">
    <name type="scientific">Vanilla planifolia</name>
    <name type="common">Vanilla</name>
    <dbReference type="NCBI Taxonomy" id="51239"/>
    <lineage>
        <taxon>Eukaryota</taxon>
        <taxon>Viridiplantae</taxon>
        <taxon>Streptophyta</taxon>
        <taxon>Embryophyta</taxon>
        <taxon>Tracheophyta</taxon>
        <taxon>Spermatophyta</taxon>
        <taxon>Magnoliopsida</taxon>
        <taxon>Liliopsida</taxon>
        <taxon>Asparagales</taxon>
        <taxon>Orchidaceae</taxon>
        <taxon>Vanilloideae</taxon>
        <taxon>Vanilleae</taxon>
        <taxon>Vanilla</taxon>
    </lineage>
</organism>
<proteinExistence type="predicted"/>